<dbReference type="PANTHER" id="PTHR30255">
    <property type="entry name" value="SINGLE-STRANDED-DNA-SPECIFIC EXONUCLEASE RECJ"/>
    <property type="match status" value="1"/>
</dbReference>
<dbReference type="GO" id="GO:0004527">
    <property type="term" value="F:exonuclease activity"/>
    <property type="evidence" value="ECO:0007669"/>
    <property type="project" value="UniProtKB-KW"/>
</dbReference>
<dbReference type="Proteomes" id="UP000000674">
    <property type="component" value="Chromosome"/>
</dbReference>
<name>A0B5E7_METTP</name>
<proteinExistence type="predicted"/>
<evidence type="ECO:0000313" key="4">
    <source>
        <dbReference type="Proteomes" id="UP000000674"/>
    </source>
</evidence>
<dbReference type="InterPro" id="IPR003156">
    <property type="entry name" value="DHHA1_dom"/>
</dbReference>
<dbReference type="OrthoDB" id="36101at2157"/>
<dbReference type="STRING" id="349307.Mthe_0121"/>
<organism evidence="3 4">
    <name type="scientific">Methanothrix thermoacetophila (strain DSM 6194 / JCM 14653 / NBRC 101360 / PT)</name>
    <name type="common">Methanosaeta thermophila</name>
    <dbReference type="NCBI Taxonomy" id="349307"/>
    <lineage>
        <taxon>Archaea</taxon>
        <taxon>Methanobacteriati</taxon>
        <taxon>Methanobacteriota</taxon>
        <taxon>Stenosarchaea group</taxon>
        <taxon>Methanomicrobia</taxon>
        <taxon>Methanotrichales</taxon>
        <taxon>Methanotrichaceae</taxon>
        <taxon>Methanothrix</taxon>
    </lineage>
</organism>
<dbReference type="AlphaFoldDB" id="A0B5E7"/>
<dbReference type="GeneID" id="4462295"/>
<keyword evidence="4" id="KW-1185">Reference proteome</keyword>
<dbReference type="RefSeq" id="WP_011695320.1">
    <property type="nucleotide sequence ID" value="NC_008553.1"/>
</dbReference>
<dbReference type="Pfam" id="PF01368">
    <property type="entry name" value="DHH"/>
    <property type="match status" value="1"/>
</dbReference>
<dbReference type="SUPFAM" id="SSF64182">
    <property type="entry name" value="DHH phosphoesterases"/>
    <property type="match status" value="1"/>
</dbReference>
<feature type="domain" description="DHHA1" evidence="2">
    <location>
        <begin position="349"/>
        <end position="421"/>
    </location>
</feature>
<dbReference type="InterPro" id="IPR051673">
    <property type="entry name" value="SSDNA_exonuclease_RecJ"/>
</dbReference>
<dbReference type="Pfam" id="PF02272">
    <property type="entry name" value="DHHA1"/>
    <property type="match status" value="1"/>
</dbReference>
<dbReference type="InterPro" id="IPR001667">
    <property type="entry name" value="DDH_dom"/>
</dbReference>
<evidence type="ECO:0000259" key="2">
    <source>
        <dbReference type="Pfam" id="PF02272"/>
    </source>
</evidence>
<dbReference type="EMBL" id="CP000477">
    <property type="protein sequence ID" value="ABK13921.1"/>
    <property type="molecule type" value="Genomic_DNA"/>
</dbReference>
<dbReference type="InterPro" id="IPR038763">
    <property type="entry name" value="DHH_sf"/>
</dbReference>
<accession>A0B5E7</accession>
<gene>
    <name evidence="3" type="ordered locus">Mthe_0121</name>
</gene>
<sequence length="427" mass="45670">MNAFEKAAETIARAILQCDRVVVVSHDDADGISSAGLICNALARAGIPFQARLTQRLTADTIEGLKPPIVFCDMGSGQPDVISGIKGEVFVLDHHKPVGSLNCISLNPHNFGIDGAFEISASGVVYSVVRKMGDNRDLAGLALVGAIGDRQAMIGANRHILEEGIAAGAVEVRPGLKMAEDGDISKVFERSIEPLLDFTGDPERVRAFLGEIGVDGRVEDLRGEPLTRISTALVLKLLMQGSFAADSVIGEAIRLKREVVENAFELVLLLNACGRLERPGIGLTLCLRDRSALPEARRIADDYRKEILAGIDLLRRNSTEMENIRYLIAENLHGGGVIAGLGIRYLYTDKPLIVLNNKDGTVRVSARGNRPLIRRGLDLSIALRAAAESVGGKGGGHSIASGASIPPGTEKQFLLKLNEIIGGQLKR</sequence>
<feature type="domain" description="DDH" evidence="1">
    <location>
        <begin position="20"/>
        <end position="145"/>
    </location>
</feature>
<dbReference type="Gene3D" id="3.90.1640.30">
    <property type="match status" value="1"/>
</dbReference>
<dbReference type="GO" id="GO:0003676">
    <property type="term" value="F:nucleic acid binding"/>
    <property type="evidence" value="ECO:0007669"/>
    <property type="project" value="InterPro"/>
</dbReference>
<dbReference type="KEGG" id="mtp:Mthe_0121"/>
<dbReference type="Gene3D" id="3.10.310.30">
    <property type="match status" value="1"/>
</dbReference>
<reference evidence="3 4" key="1">
    <citation type="submission" date="2006-10" db="EMBL/GenBank/DDBJ databases">
        <title>Complete sequence of Methanosaeta thermophila PT.</title>
        <authorList>
            <consortium name="US DOE Joint Genome Institute"/>
            <person name="Copeland A."/>
            <person name="Lucas S."/>
            <person name="Lapidus A."/>
            <person name="Barry K."/>
            <person name="Detter J.C."/>
            <person name="Glavina del Rio T."/>
            <person name="Hammon N."/>
            <person name="Israni S."/>
            <person name="Pitluck S."/>
            <person name="Chain P."/>
            <person name="Malfatti S."/>
            <person name="Shin M."/>
            <person name="Vergez L."/>
            <person name="Schmutz J."/>
            <person name="Larimer F."/>
            <person name="Land M."/>
            <person name="Hauser L."/>
            <person name="Kyrpides N."/>
            <person name="Kim E."/>
            <person name="Smith K.S."/>
            <person name="Ingram-Smith C."/>
            <person name="Richardson P."/>
        </authorList>
    </citation>
    <scope>NUCLEOTIDE SEQUENCE [LARGE SCALE GENOMIC DNA]</scope>
    <source>
        <strain evidence="4">DSM 6194 / JCM 14653 / NBRC 101360 / PT</strain>
    </source>
</reference>
<dbReference type="PANTHER" id="PTHR30255:SF2">
    <property type="entry name" value="SINGLE-STRANDED-DNA-SPECIFIC EXONUCLEASE RECJ"/>
    <property type="match status" value="1"/>
</dbReference>
<protein>
    <submittedName>
        <fullName evidence="3">Phosphoesterase, RecJ domain protein</fullName>
    </submittedName>
</protein>
<dbReference type="HOGENOM" id="CLU_042622_0_0_2"/>
<evidence type="ECO:0000313" key="3">
    <source>
        <dbReference type="EMBL" id="ABK13921.1"/>
    </source>
</evidence>
<evidence type="ECO:0000259" key="1">
    <source>
        <dbReference type="Pfam" id="PF01368"/>
    </source>
</evidence>